<evidence type="ECO:0000313" key="2">
    <source>
        <dbReference type="EMBL" id="ALC82308.1"/>
    </source>
</evidence>
<dbReference type="Pfam" id="PF14039">
    <property type="entry name" value="YusW"/>
    <property type="match status" value="1"/>
</dbReference>
<reference evidence="2 3" key="2">
    <citation type="journal article" date="2016" name="Int. J. Syst. Evol. Microbiol.">
        <title>Bacillus gobiensis sp. nov., isolated from a soil sample.</title>
        <authorList>
            <person name="Liu B."/>
            <person name="Liu G.H."/>
            <person name="Cetin S."/>
            <person name="Schumann P."/>
            <person name="Pan Z.Z."/>
            <person name="Chen Q.Q."/>
        </authorList>
    </citation>
    <scope>NUCLEOTIDE SEQUENCE [LARGE SCALE GENOMIC DNA]</scope>
    <source>
        <strain evidence="2 3">FJAT-4402</strain>
    </source>
</reference>
<keyword evidence="3" id="KW-1185">Reference proteome</keyword>
<sequence length="153" mass="17170">MRLSLQMMMIVCVAITSGCGLAGFEKTEDRSLNVADAVDVDQSTLPFKSFKLAVYYGQGNQDSFQAIYRNSPEETAEIKDGLSGVNHIGDEALVEMKMMLDELQPENNQSEDSLVHDILSSFNLEEDYEKLDLEITMKDGNQLNYHKKSPHKS</sequence>
<dbReference type="RefSeq" id="WP_053604093.1">
    <property type="nucleotide sequence ID" value="NZ_CP012600.1"/>
</dbReference>
<dbReference type="EMBL" id="CP012600">
    <property type="protein sequence ID" value="ALC82308.1"/>
    <property type="molecule type" value="Genomic_DNA"/>
</dbReference>
<gene>
    <name evidence="2" type="ORF">AM592_12495</name>
</gene>
<reference evidence="3" key="1">
    <citation type="submission" date="2015-08" db="EMBL/GenBank/DDBJ databases">
        <title>Genome sequencing project for genomic taxonomy and phylogenomics of Bacillus-like bacteria.</title>
        <authorList>
            <person name="Liu B."/>
            <person name="Wang J."/>
            <person name="Zhu Y."/>
            <person name="Liu G."/>
            <person name="Chen Q."/>
            <person name="Chen Z."/>
            <person name="Lan J."/>
            <person name="Che J."/>
            <person name="Ge C."/>
            <person name="Shi H."/>
            <person name="Pan Z."/>
            <person name="Liu X."/>
        </authorList>
    </citation>
    <scope>NUCLEOTIDE SEQUENCE [LARGE SCALE GENOMIC DNA]</scope>
    <source>
        <strain evidence="3">FJAT-4402</strain>
    </source>
</reference>
<proteinExistence type="predicted"/>
<dbReference type="PROSITE" id="PS51257">
    <property type="entry name" value="PROKAR_LIPOPROTEIN"/>
    <property type="match status" value="1"/>
</dbReference>
<name>A0A0M4GA03_9BACI</name>
<dbReference type="OrthoDB" id="2855966at2"/>
<evidence type="ECO:0008006" key="4">
    <source>
        <dbReference type="Google" id="ProtNLM"/>
    </source>
</evidence>
<accession>A0A0M4GA03</accession>
<evidence type="ECO:0000256" key="1">
    <source>
        <dbReference type="SAM" id="SignalP"/>
    </source>
</evidence>
<dbReference type="Proteomes" id="UP000067625">
    <property type="component" value="Chromosome"/>
</dbReference>
<dbReference type="InterPro" id="IPR025623">
    <property type="entry name" value="YusW"/>
</dbReference>
<feature type="signal peptide" evidence="1">
    <location>
        <begin position="1"/>
        <end position="22"/>
    </location>
</feature>
<organism evidence="2 3">
    <name type="scientific">Bacillus gobiensis</name>
    <dbReference type="NCBI Taxonomy" id="1441095"/>
    <lineage>
        <taxon>Bacteria</taxon>
        <taxon>Bacillati</taxon>
        <taxon>Bacillota</taxon>
        <taxon>Bacilli</taxon>
        <taxon>Bacillales</taxon>
        <taxon>Bacillaceae</taxon>
        <taxon>Bacillus</taxon>
    </lineage>
</organism>
<dbReference type="PATRIC" id="fig|1441095.3.peg.2741"/>
<evidence type="ECO:0000313" key="3">
    <source>
        <dbReference type="Proteomes" id="UP000067625"/>
    </source>
</evidence>
<protein>
    <recommendedName>
        <fullName evidence="4">YusW-like protein</fullName>
    </recommendedName>
</protein>
<dbReference type="AlphaFoldDB" id="A0A0M4GA03"/>
<keyword evidence="1" id="KW-0732">Signal</keyword>
<feature type="chain" id="PRO_5039714465" description="YusW-like protein" evidence="1">
    <location>
        <begin position="23"/>
        <end position="153"/>
    </location>
</feature>